<accession>A0A1H9JE08</accession>
<dbReference type="Gene3D" id="2.60.40.3440">
    <property type="match status" value="1"/>
</dbReference>
<organism evidence="2 3">
    <name type="scientific">Faunimonas pinastri</name>
    <dbReference type="NCBI Taxonomy" id="1855383"/>
    <lineage>
        <taxon>Bacteria</taxon>
        <taxon>Pseudomonadati</taxon>
        <taxon>Pseudomonadota</taxon>
        <taxon>Alphaproteobacteria</taxon>
        <taxon>Hyphomicrobiales</taxon>
        <taxon>Afifellaceae</taxon>
        <taxon>Faunimonas</taxon>
    </lineage>
</organism>
<dbReference type="Proteomes" id="UP000199647">
    <property type="component" value="Unassembled WGS sequence"/>
</dbReference>
<name>A0A1H9JE08_9HYPH</name>
<dbReference type="AlphaFoldDB" id="A0A1H9JE08"/>
<evidence type="ECO:0000313" key="3">
    <source>
        <dbReference type="Proteomes" id="UP000199647"/>
    </source>
</evidence>
<reference evidence="2 3" key="1">
    <citation type="submission" date="2016-10" db="EMBL/GenBank/DDBJ databases">
        <authorList>
            <person name="de Groot N.N."/>
        </authorList>
    </citation>
    <scope>NUCLEOTIDE SEQUENCE [LARGE SCALE GENOMIC DNA]</scope>
    <source>
        <strain evidence="2 3">A52C2</strain>
    </source>
</reference>
<dbReference type="EMBL" id="FOFG01000008">
    <property type="protein sequence ID" value="SEQ84969.1"/>
    <property type="molecule type" value="Genomic_DNA"/>
</dbReference>
<feature type="chain" id="PRO_5011446238" description="4-aminobutyrate aminotransferase" evidence="1">
    <location>
        <begin position="25"/>
        <end position="132"/>
    </location>
</feature>
<proteinExistence type="predicted"/>
<sequence>MPKTLLRLALASASLAAFLGTASAQQQVVQDHFQTSAGKPVRVGVFALLGPNCTPAELKIGMPAVPHHGTVTLQQGKVHGSAAAKCPNVDLKGYSATYKPSAGFSGTDEMTIEVRAPSGQTQQHKVTVQVAP</sequence>
<dbReference type="OrthoDB" id="8265246at2"/>
<evidence type="ECO:0008006" key="4">
    <source>
        <dbReference type="Google" id="ProtNLM"/>
    </source>
</evidence>
<keyword evidence="1" id="KW-0732">Signal</keyword>
<protein>
    <recommendedName>
        <fullName evidence="4">4-aminobutyrate aminotransferase</fullName>
    </recommendedName>
</protein>
<feature type="signal peptide" evidence="1">
    <location>
        <begin position="1"/>
        <end position="24"/>
    </location>
</feature>
<keyword evidence="3" id="KW-1185">Reference proteome</keyword>
<gene>
    <name evidence="2" type="ORF">SAMN05216548_10887</name>
</gene>
<evidence type="ECO:0000313" key="2">
    <source>
        <dbReference type="EMBL" id="SEQ84969.1"/>
    </source>
</evidence>
<dbReference type="Pfam" id="PF17963">
    <property type="entry name" value="Big_9"/>
    <property type="match status" value="1"/>
</dbReference>
<evidence type="ECO:0000256" key="1">
    <source>
        <dbReference type="SAM" id="SignalP"/>
    </source>
</evidence>
<dbReference type="RefSeq" id="WP_092496858.1">
    <property type="nucleotide sequence ID" value="NZ_FOFG01000008.1"/>
</dbReference>